<dbReference type="AlphaFoldDB" id="A0AA37SQS7"/>
<name>A0AA37SQS7_9BACT</name>
<reference evidence="1" key="1">
    <citation type="journal article" date="2014" name="Int. J. Syst. Evol. Microbiol.">
        <title>Complete genome sequence of Corynebacterium casei LMG S-19264T (=DSM 44701T), isolated from a smear-ripened cheese.</title>
        <authorList>
            <consortium name="US DOE Joint Genome Institute (JGI-PGF)"/>
            <person name="Walter F."/>
            <person name="Albersmeier A."/>
            <person name="Kalinowski J."/>
            <person name="Ruckert C."/>
        </authorList>
    </citation>
    <scope>NUCLEOTIDE SEQUENCE</scope>
    <source>
        <strain evidence="1">NBRC 108769</strain>
    </source>
</reference>
<gene>
    <name evidence="1" type="ORF">GCM10007940_25040</name>
</gene>
<sequence length="81" mass="9460">MRQTNTCPKCQCTEIYVAKGRKHSQNGNKIMISNFKVIPLDHFTCVQCGYTEEWVTDAKSLEVMRKKISQQKPRQNYSDFV</sequence>
<comment type="caution">
    <text evidence="1">The sequence shown here is derived from an EMBL/GenBank/DDBJ whole genome shotgun (WGS) entry which is preliminary data.</text>
</comment>
<evidence type="ECO:0000313" key="2">
    <source>
        <dbReference type="Proteomes" id="UP001156666"/>
    </source>
</evidence>
<evidence type="ECO:0000313" key="1">
    <source>
        <dbReference type="EMBL" id="GLR17889.1"/>
    </source>
</evidence>
<organism evidence="1 2">
    <name type="scientific">Portibacter lacus</name>
    <dbReference type="NCBI Taxonomy" id="1099794"/>
    <lineage>
        <taxon>Bacteria</taxon>
        <taxon>Pseudomonadati</taxon>
        <taxon>Bacteroidota</taxon>
        <taxon>Saprospiria</taxon>
        <taxon>Saprospirales</taxon>
        <taxon>Haliscomenobacteraceae</taxon>
        <taxon>Portibacter</taxon>
    </lineage>
</organism>
<proteinExistence type="predicted"/>
<dbReference type="Proteomes" id="UP001156666">
    <property type="component" value="Unassembled WGS sequence"/>
</dbReference>
<accession>A0AA37SQS7</accession>
<dbReference type="EMBL" id="BSOH01000014">
    <property type="protein sequence ID" value="GLR17889.1"/>
    <property type="molecule type" value="Genomic_DNA"/>
</dbReference>
<reference evidence="1" key="2">
    <citation type="submission" date="2023-01" db="EMBL/GenBank/DDBJ databases">
        <title>Draft genome sequence of Portibacter lacus strain NBRC 108769.</title>
        <authorList>
            <person name="Sun Q."/>
            <person name="Mori K."/>
        </authorList>
    </citation>
    <scope>NUCLEOTIDE SEQUENCE</scope>
    <source>
        <strain evidence="1">NBRC 108769</strain>
    </source>
</reference>
<protein>
    <submittedName>
        <fullName evidence="1">Uncharacterized protein</fullName>
    </submittedName>
</protein>
<keyword evidence="2" id="KW-1185">Reference proteome</keyword>